<dbReference type="EMBL" id="FWFW01000013">
    <property type="protein sequence ID" value="SLN63857.1"/>
    <property type="molecule type" value="Genomic_DNA"/>
</dbReference>
<dbReference type="PANTHER" id="PTHR38340">
    <property type="entry name" value="S-LAYER PROTEIN"/>
    <property type="match status" value="1"/>
</dbReference>
<dbReference type="InterPro" id="IPR050557">
    <property type="entry name" value="RTX_toxin/Mannuronan_C5-epim"/>
</dbReference>
<organism evidence="3 4">
    <name type="scientific">Pacificibacter marinus</name>
    <dbReference type="NCBI Taxonomy" id="658057"/>
    <lineage>
        <taxon>Bacteria</taxon>
        <taxon>Pseudomonadati</taxon>
        <taxon>Pseudomonadota</taxon>
        <taxon>Alphaproteobacteria</taxon>
        <taxon>Rhodobacterales</taxon>
        <taxon>Roseobacteraceae</taxon>
        <taxon>Pacificibacter</taxon>
    </lineage>
</organism>
<sequence length="344" mass="35131">MLLLLTALPALLGLSYVFDFWGNDDDDEVEQQNVSGTEAYTGTEGADNLLGDDADNIISGAAGNDIINGADGNDQLDGGTGKDTLIGGLGDDVLDGGFQDDTLNGGDGYDTLLGNGGDDTIYAGAGDDQAEGGYGDDRVFLGDGNDTYGTAGLGDGNDGTAGLDTLEAILEEAETLADLSNAAGALYRQEGDDFIRGGAGNDIIIDTLGSNTVHGDEGADRIITLDIGDTGTADTVYGGYGADSILVDDGDTVSGGANADDIVILRFESEDDDVVTVTDFAPEEDSLELIWTGGALVADPALEYTDENGGVMLSYDGVDLAFLANVNSGQVTGANITLYTAEFT</sequence>
<dbReference type="RefSeq" id="WP_085850421.1">
    <property type="nucleotide sequence ID" value="NZ_FNZV01000013.1"/>
</dbReference>
<dbReference type="STRING" id="658057.SAMN04488032_11398"/>
<dbReference type="Proteomes" id="UP000193307">
    <property type="component" value="Unassembled WGS sequence"/>
</dbReference>
<evidence type="ECO:0000256" key="1">
    <source>
        <dbReference type="ARBA" id="ARBA00004613"/>
    </source>
</evidence>
<protein>
    <submittedName>
        <fullName evidence="3">RTX-I toxin determinant A from serotypes 1/9</fullName>
    </submittedName>
</protein>
<comment type="subcellular location">
    <subcellularLocation>
        <location evidence="1">Secreted</location>
    </subcellularLocation>
</comment>
<accession>A0A1Y5TH97</accession>
<dbReference type="PRINTS" id="PR00313">
    <property type="entry name" value="CABNDNGRPT"/>
</dbReference>
<evidence type="ECO:0000256" key="2">
    <source>
        <dbReference type="ARBA" id="ARBA00022525"/>
    </source>
</evidence>
<dbReference type="PANTHER" id="PTHR38340:SF1">
    <property type="entry name" value="S-LAYER PROTEIN"/>
    <property type="match status" value="1"/>
</dbReference>
<reference evidence="3 4" key="1">
    <citation type="submission" date="2017-03" db="EMBL/GenBank/DDBJ databases">
        <authorList>
            <person name="Afonso C.L."/>
            <person name="Miller P.J."/>
            <person name="Scott M.A."/>
            <person name="Spackman E."/>
            <person name="Goraichik I."/>
            <person name="Dimitrov K.M."/>
            <person name="Suarez D.L."/>
            <person name="Swayne D.E."/>
        </authorList>
    </citation>
    <scope>NUCLEOTIDE SEQUENCE [LARGE SCALE GENOMIC DNA]</scope>
    <source>
        <strain evidence="3 4">CECT 7971</strain>
    </source>
</reference>
<evidence type="ECO:0000313" key="4">
    <source>
        <dbReference type="Proteomes" id="UP000193307"/>
    </source>
</evidence>
<keyword evidence="4" id="KW-1185">Reference proteome</keyword>
<dbReference type="InterPro" id="IPR018511">
    <property type="entry name" value="Hemolysin-typ_Ca-bd_CS"/>
</dbReference>
<proteinExistence type="predicted"/>
<gene>
    <name evidence="3" type="primary">apxIA_2</name>
    <name evidence="3" type="ORF">PAM7971_03334</name>
</gene>
<dbReference type="SUPFAM" id="SSF51120">
    <property type="entry name" value="beta-Roll"/>
    <property type="match status" value="3"/>
</dbReference>
<dbReference type="InterPro" id="IPR011049">
    <property type="entry name" value="Serralysin-like_metalloprot_C"/>
</dbReference>
<keyword evidence="2" id="KW-0964">Secreted</keyword>
<dbReference type="InterPro" id="IPR001343">
    <property type="entry name" value="Hemolysn_Ca-bd"/>
</dbReference>
<dbReference type="AlphaFoldDB" id="A0A1Y5TH97"/>
<dbReference type="GO" id="GO:0005509">
    <property type="term" value="F:calcium ion binding"/>
    <property type="evidence" value="ECO:0007669"/>
    <property type="project" value="InterPro"/>
</dbReference>
<dbReference type="GO" id="GO:0005576">
    <property type="term" value="C:extracellular region"/>
    <property type="evidence" value="ECO:0007669"/>
    <property type="project" value="UniProtKB-SubCell"/>
</dbReference>
<dbReference type="Pfam" id="PF00353">
    <property type="entry name" value="HemolysinCabind"/>
    <property type="match status" value="4"/>
</dbReference>
<dbReference type="OrthoDB" id="7771705at2"/>
<evidence type="ECO:0000313" key="3">
    <source>
        <dbReference type="EMBL" id="SLN63857.1"/>
    </source>
</evidence>
<dbReference type="Gene3D" id="2.150.10.10">
    <property type="entry name" value="Serralysin-like metalloprotease, C-terminal"/>
    <property type="match status" value="2"/>
</dbReference>
<dbReference type="PROSITE" id="PS00330">
    <property type="entry name" value="HEMOLYSIN_CALCIUM"/>
    <property type="match status" value="2"/>
</dbReference>
<name>A0A1Y5TH97_9RHOB</name>